<dbReference type="Proteomes" id="UP000018159">
    <property type="component" value="Unassembled WGS sequence"/>
</dbReference>
<sequence>MSDMECLEKIMPTILCDVCRNVVEIMPGTVLFDARWYHKTCWVILKDGEQFGQSNSN</sequence>
<organism evidence="1 2">
    <name type="scientific">Candidatus Nitrosotenuis uzonensis</name>
    <dbReference type="NCBI Taxonomy" id="1407055"/>
    <lineage>
        <taxon>Archaea</taxon>
        <taxon>Nitrososphaerota</taxon>
        <taxon>Candidatus Nitrosotenuis</taxon>
    </lineage>
</organism>
<protein>
    <submittedName>
        <fullName evidence="1">Uncharacterized protein</fullName>
    </submittedName>
</protein>
<dbReference type="STRING" id="1407055.NITUZ_30122"/>
<accession>V6ASC1</accession>
<dbReference type="AlphaFoldDB" id="V6ASC1"/>
<evidence type="ECO:0000313" key="2">
    <source>
        <dbReference type="Proteomes" id="UP000018159"/>
    </source>
</evidence>
<evidence type="ECO:0000313" key="1">
    <source>
        <dbReference type="EMBL" id="CDI05430.1"/>
    </source>
</evidence>
<keyword evidence="2" id="KW-1185">Reference proteome</keyword>
<proteinExistence type="predicted"/>
<comment type="caution">
    <text evidence="1">The sequence shown here is derived from an EMBL/GenBank/DDBJ whole genome shotgun (WGS) entry which is preliminary data.</text>
</comment>
<reference evidence="1 2" key="1">
    <citation type="journal article" date="2013" name="PLoS ONE">
        <title>Enrichment and Genome Sequence of the Group I.1a Ammonia-Oxidizing Archaeon ?Ca. Nitrosotenuis uzonensis? Representing a Clade Globally.</title>
        <authorList>
            <person name="Lebedeva E.V."/>
            <person name="Hatzenpichler R."/>
            <person name="Pelletier E."/>
            <person name="Schuster N."/>
            <person name="Hauzmayer S."/>
            <person name="Bulaev A."/>
            <person name="Grigor'eva N.V."/>
            <person name="Galushko A."/>
            <person name="Schmid M."/>
            <person name="Palatinszky M."/>
            <person name="Le Paslier D."/>
            <person name="Daims H."/>
            <person name="Wagner M."/>
        </authorList>
    </citation>
    <scope>NUCLEOTIDE SEQUENCE [LARGE SCALE GENOMIC DNA]</scope>
    <source>
        <strain evidence="1 2">N4</strain>
    </source>
</reference>
<name>V6ASC1_9ARCH</name>
<dbReference type="EMBL" id="CBTY010000008">
    <property type="protein sequence ID" value="CDI05430.1"/>
    <property type="molecule type" value="Genomic_DNA"/>
</dbReference>
<gene>
    <name evidence="1" type="ORF">NITUZ_30122</name>
</gene>